<accession>A0AAQ4EEI5</accession>
<dbReference type="EMBL" id="JARKHS020017297">
    <property type="protein sequence ID" value="KAK8773146.1"/>
    <property type="molecule type" value="Genomic_DNA"/>
</dbReference>
<gene>
    <name evidence="1" type="ORF">V5799_012320</name>
</gene>
<sequence length="75" mass="8053">MEAGYTQGDIIRLVGGGENHIHVRKQRSAAYASAKLWLGAVVPYAVDPSMSVTRTPAAWGGRNHCRSATDVSRCP</sequence>
<evidence type="ECO:0000313" key="2">
    <source>
        <dbReference type="Proteomes" id="UP001321473"/>
    </source>
</evidence>
<protein>
    <submittedName>
        <fullName evidence="1">Uncharacterized protein</fullName>
    </submittedName>
</protein>
<name>A0AAQ4EEI5_AMBAM</name>
<comment type="caution">
    <text evidence="1">The sequence shown here is derived from an EMBL/GenBank/DDBJ whole genome shotgun (WGS) entry which is preliminary data.</text>
</comment>
<dbReference type="Proteomes" id="UP001321473">
    <property type="component" value="Unassembled WGS sequence"/>
</dbReference>
<keyword evidence="2" id="KW-1185">Reference proteome</keyword>
<proteinExistence type="predicted"/>
<evidence type="ECO:0000313" key="1">
    <source>
        <dbReference type="EMBL" id="KAK8773146.1"/>
    </source>
</evidence>
<organism evidence="1 2">
    <name type="scientific">Amblyomma americanum</name>
    <name type="common">Lone star tick</name>
    <dbReference type="NCBI Taxonomy" id="6943"/>
    <lineage>
        <taxon>Eukaryota</taxon>
        <taxon>Metazoa</taxon>
        <taxon>Ecdysozoa</taxon>
        <taxon>Arthropoda</taxon>
        <taxon>Chelicerata</taxon>
        <taxon>Arachnida</taxon>
        <taxon>Acari</taxon>
        <taxon>Parasitiformes</taxon>
        <taxon>Ixodida</taxon>
        <taxon>Ixodoidea</taxon>
        <taxon>Ixodidae</taxon>
        <taxon>Amblyomminae</taxon>
        <taxon>Amblyomma</taxon>
    </lineage>
</organism>
<dbReference type="AlphaFoldDB" id="A0AAQ4EEI5"/>
<reference evidence="1 2" key="1">
    <citation type="journal article" date="2023" name="Arcadia Sci">
        <title>De novo assembly of a long-read Amblyomma americanum tick genome.</title>
        <authorList>
            <person name="Chou S."/>
            <person name="Poskanzer K.E."/>
            <person name="Rollins M."/>
            <person name="Thuy-Boun P.S."/>
        </authorList>
    </citation>
    <scope>NUCLEOTIDE SEQUENCE [LARGE SCALE GENOMIC DNA]</scope>
    <source>
        <strain evidence="1">F_SG_1</strain>
        <tissue evidence="1">Salivary glands</tissue>
    </source>
</reference>